<comment type="caution">
    <text evidence="1">The sequence shown here is derived from an EMBL/GenBank/DDBJ whole genome shotgun (WGS) entry which is preliminary data.</text>
</comment>
<reference evidence="1 2" key="1">
    <citation type="submission" date="2023-02" db="EMBL/GenBank/DDBJ databases">
        <title>LHISI_Scaffold_Assembly.</title>
        <authorList>
            <person name="Stuart O.P."/>
            <person name="Cleave R."/>
            <person name="Magrath M.J.L."/>
            <person name="Mikheyev A.S."/>
        </authorList>
    </citation>
    <scope>NUCLEOTIDE SEQUENCE [LARGE SCALE GENOMIC DNA]</scope>
    <source>
        <strain evidence="1">Daus_M_001</strain>
        <tissue evidence="1">Leg muscle</tissue>
    </source>
</reference>
<dbReference type="EMBL" id="JARBHB010000004">
    <property type="protein sequence ID" value="KAJ8887521.1"/>
    <property type="molecule type" value="Genomic_DNA"/>
</dbReference>
<proteinExistence type="predicted"/>
<organism evidence="1 2">
    <name type="scientific">Dryococelus australis</name>
    <dbReference type="NCBI Taxonomy" id="614101"/>
    <lineage>
        <taxon>Eukaryota</taxon>
        <taxon>Metazoa</taxon>
        <taxon>Ecdysozoa</taxon>
        <taxon>Arthropoda</taxon>
        <taxon>Hexapoda</taxon>
        <taxon>Insecta</taxon>
        <taxon>Pterygota</taxon>
        <taxon>Neoptera</taxon>
        <taxon>Polyneoptera</taxon>
        <taxon>Phasmatodea</taxon>
        <taxon>Verophasmatodea</taxon>
        <taxon>Anareolatae</taxon>
        <taxon>Phasmatidae</taxon>
        <taxon>Eurycanthinae</taxon>
        <taxon>Dryococelus</taxon>
    </lineage>
</organism>
<evidence type="ECO:0000313" key="2">
    <source>
        <dbReference type="Proteomes" id="UP001159363"/>
    </source>
</evidence>
<sequence length="90" mass="10754">MKKSRLRISPTYRTRKWILLENISLSKRHHANVAQRCSQIVYPRRLAKLDLMDKPERKFNMDEKGVQWNFHMSPIVLARIETKRVPNNAP</sequence>
<evidence type="ECO:0000313" key="1">
    <source>
        <dbReference type="EMBL" id="KAJ8887521.1"/>
    </source>
</evidence>
<dbReference type="Proteomes" id="UP001159363">
    <property type="component" value="Chromosome X"/>
</dbReference>
<name>A0ABQ9HT04_9NEOP</name>
<keyword evidence="2" id="KW-1185">Reference proteome</keyword>
<protein>
    <submittedName>
        <fullName evidence="1">Uncharacterized protein</fullName>
    </submittedName>
</protein>
<accession>A0ABQ9HT04</accession>
<gene>
    <name evidence="1" type="ORF">PR048_013737</name>
</gene>